<organism evidence="1 2">
    <name type="scientific">Phytophthora fragariae</name>
    <dbReference type="NCBI Taxonomy" id="53985"/>
    <lineage>
        <taxon>Eukaryota</taxon>
        <taxon>Sar</taxon>
        <taxon>Stramenopiles</taxon>
        <taxon>Oomycota</taxon>
        <taxon>Peronosporomycetes</taxon>
        <taxon>Peronosporales</taxon>
        <taxon>Peronosporaceae</taxon>
        <taxon>Phytophthora</taxon>
    </lineage>
</organism>
<dbReference type="Proteomes" id="UP000486351">
    <property type="component" value="Unassembled WGS sequence"/>
</dbReference>
<proteinExistence type="predicted"/>
<evidence type="ECO:0000313" key="1">
    <source>
        <dbReference type="EMBL" id="KAE9361645.1"/>
    </source>
</evidence>
<protein>
    <submittedName>
        <fullName evidence="1">Uncharacterized protein</fullName>
    </submittedName>
</protein>
<sequence>MDAALAALDRGVRALFAEPGAALAASSAHPLCECILLHPPPPDWRYLQRFPVLKRHVLTQFRLVALEVEKQPQTPRKRKKRSLLQQSGNVEDFRAVCLASLCQKLAPCGLLTLGDAEFVETLVKMETLDVLRRVIGGRLLPLRLRMMLLGFALQRAERTTLDAAAQSWIQELCEKILEEAREATATGGSMEPPSKRVRTRFGDKKDVGAEKEEEKLCGFCRDGAIAESLRSKSGGWEFLVECTHRVANLLEKSGESYATNEAMGALSAFWDSLPVAGLASGRSGRRRKRAEISVMSEDRGKPSLSLVDYERIVHDVVGSAAGVSRASGELNTFQVMRKNVWEREFMSMANEKQITLADAIRHCSKADAFASVVLLQQKGGTHLPGYRVVVETIRSLSIGVPGIVTAFAHLWCASQTRCSGGVSRIAIPINSGASSTKRILRSYLSELLKSSNVQQEDIPPDKYHAPTAVPPLELLSVFAFFKLSIVLI</sequence>
<dbReference type="EMBL" id="QXFY01000019">
    <property type="protein sequence ID" value="KAE9361645.1"/>
    <property type="molecule type" value="Genomic_DNA"/>
</dbReference>
<evidence type="ECO:0000313" key="2">
    <source>
        <dbReference type="Proteomes" id="UP000486351"/>
    </source>
</evidence>
<comment type="caution">
    <text evidence="1">The sequence shown here is derived from an EMBL/GenBank/DDBJ whole genome shotgun (WGS) entry which is preliminary data.</text>
</comment>
<name>A0A6G0SNP6_9STRA</name>
<gene>
    <name evidence="1" type="ORF">PF008_g855</name>
</gene>
<dbReference type="AlphaFoldDB" id="A0A6G0SNP6"/>
<accession>A0A6G0SNP6</accession>
<reference evidence="1 2" key="1">
    <citation type="submission" date="2018-09" db="EMBL/GenBank/DDBJ databases">
        <title>Genomic investigation of the strawberry pathogen Phytophthora fragariae indicates pathogenicity is determined by transcriptional variation in three key races.</title>
        <authorList>
            <person name="Adams T.M."/>
            <person name="Armitage A.D."/>
            <person name="Sobczyk M.K."/>
            <person name="Bates H.J."/>
            <person name="Dunwell J.M."/>
            <person name="Nellist C.F."/>
            <person name="Harrison R.J."/>
        </authorList>
    </citation>
    <scope>NUCLEOTIDE SEQUENCE [LARGE SCALE GENOMIC DNA]</scope>
    <source>
        <strain evidence="1 2">NOV-77</strain>
    </source>
</reference>